<keyword evidence="10 11" id="KW-0961">Cell wall biogenesis/degradation</keyword>
<dbReference type="GeneID" id="99718193"/>
<dbReference type="InterPro" id="IPR005863">
    <property type="entry name" value="UDP-N-AcMur_synth"/>
</dbReference>
<feature type="domain" description="Mur ligase central" evidence="14">
    <location>
        <begin position="110"/>
        <end position="290"/>
    </location>
</feature>
<dbReference type="Proteomes" id="UP000054301">
    <property type="component" value="Unassembled WGS sequence"/>
</dbReference>
<evidence type="ECO:0000256" key="2">
    <source>
        <dbReference type="ARBA" id="ARBA00022598"/>
    </source>
</evidence>
<comment type="subcellular location">
    <subcellularLocation>
        <location evidence="11">Cytoplasm</location>
    </subcellularLocation>
</comment>
<dbReference type="AlphaFoldDB" id="A0AA40PQE4"/>
<dbReference type="SUPFAM" id="SSF63418">
    <property type="entry name" value="MurE/MurF N-terminal domain"/>
    <property type="match status" value="1"/>
</dbReference>
<dbReference type="Pfam" id="PF02875">
    <property type="entry name" value="Mur_ligase_C"/>
    <property type="match status" value="1"/>
</dbReference>
<evidence type="ECO:0000313" key="16">
    <source>
        <dbReference type="Proteomes" id="UP000054301"/>
    </source>
</evidence>
<dbReference type="PANTHER" id="PTHR43024">
    <property type="entry name" value="UDP-N-ACETYLMURAMOYL-TRIPEPTIDE--D-ALANYL-D-ALANINE LIGASE"/>
    <property type="match status" value="1"/>
</dbReference>
<feature type="domain" description="Mur ligase N-terminal catalytic" evidence="12">
    <location>
        <begin position="25"/>
        <end position="93"/>
    </location>
</feature>
<evidence type="ECO:0000256" key="11">
    <source>
        <dbReference type="RuleBase" id="RU004136"/>
    </source>
</evidence>
<comment type="catalytic activity">
    <reaction evidence="11">
        <text>D-alanyl-D-alanine + UDP-N-acetyl-alpha-D-muramoyl-L-alanyl-gamma-D-glutamyl-meso-2,6-diaminopimelate + ATP = UDP-N-acetyl-alpha-D-muramoyl-L-alanyl-gamma-D-glutamyl-meso-2,6-diaminopimeloyl-D-alanyl-D-alanine + ADP + phosphate + H(+)</text>
        <dbReference type="Rhea" id="RHEA:28374"/>
        <dbReference type="ChEBI" id="CHEBI:15378"/>
        <dbReference type="ChEBI" id="CHEBI:30616"/>
        <dbReference type="ChEBI" id="CHEBI:43474"/>
        <dbReference type="ChEBI" id="CHEBI:57822"/>
        <dbReference type="ChEBI" id="CHEBI:61386"/>
        <dbReference type="ChEBI" id="CHEBI:83905"/>
        <dbReference type="ChEBI" id="CHEBI:456216"/>
        <dbReference type="EC" id="6.3.2.10"/>
    </reaction>
</comment>
<evidence type="ECO:0000259" key="12">
    <source>
        <dbReference type="Pfam" id="PF01225"/>
    </source>
</evidence>
<evidence type="ECO:0000259" key="14">
    <source>
        <dbReference type="Pfam" id="PF08245"/>
    </source>
</evidence>
<keyword evidence="7 11" id="KW-0133">Cell shape</keyword>
<organism evidence="15 16">
    <name type="scientific">Chlamydia pecorum</name>
    <dbReference type="NCBI Taxonomy" id="85991"/>
    <lineage>
        <taxon>Bacteria</taxon>
        <taxon>Pseudomonadati</taxon>
        <taxon>Chlamydiota</taxon>
        <taxon>Chlamydiia</taxon>
        <taxon>Chlamydiales</taxon>
        <taxon>Chlamydiaceae</taxon>
        <taxon>Chlamydia/Chlamydophila group</taxon>
        <taxon>Chlamydia</taxon>
    </lineage>
</organism>
<gene>
    <name evidence="15" type="primary">murF</name>
    <name evidence="15" type="ORF">cpL1_0138</name>
</gene>
<dbReference type="InterPro" id="IPR013221">
    <property type="entry name" value="Mur_ligase_cen"/>
</dbReference>
<evidence type="ECO:0000259" key="13">
    <source>
        <dbReference type="Pfam" id="PF02875"/>
    </source>
</evidence>
<keyword evidence="3 11" id="KW-0132">Cell division</keyword>
<keyword evidence="6" id="KW-0460">Magnesium</keyword>
<keyword evidence="1" id="KW-0963">Cytoplasm</keyword>
<proteinExistence type="predicted"/>
<evidence type="ECO:0000256" key="8">
    <source>
        <dbReference type="ARBA" id="ARBA00022984"/>
    </source>
</evidence>
<dbReference type="GO" id="GO:0071555">
    <property type="term" value="P:cell wall organization"/>
    <property type="evidence" value="ECO:0007669"/>
    <property type="project" value="UniProtKB-KW"/>
</dbReference>
<protein>
    <recommendedName>
        <fullName evidence="11">UDP-N-acetylmuramoyl-tripeptide--D-alanyl-D-alanine ligase</fullName>
        <ecNumber evidence="11">6.3.2.10</ecNumber>
    </recommendedName>
</protein>
<evidence type="ECO:0000256" key="10">
    <source>
        <dbReference type="ARBA" id="ARBA00023316"/>
    </source>
</evidence>
<dbReference type="SUPFAM" id="SSF53244">
    <property type="entry name" value="MurD-like peptide ligases, peptide-binding domain"/>
    <property type="match status" value="1"/>
</dbReference>
<dbReference type="GO" id="GO:0005737">
    <property type="term" value="C:cytoplasm"/>
    <property type="evidence" value="ECO:0007669"/>
    <property type="project" value="UniProtKB-SubCell"/>
</dbReference>
<evidence type="ECO:0000256" key="9">
    <source>
        <dbReference type="ARBA" id="ARBA00023306"/>
    </source>
</evidence>
<name>A0AA40PQE4_9CHLA</name>
<dbReference type="InterPro" id="IPR051046">
    <property type="entry name" value="MurCDEF_CellWall_CoF430Synth"/>
</dbReference>
<sequence length="447" mass="49458">MQSILLEEWVSLMLSKALYLRSGKKISGVAIDSRQVQPGDLFFALPGKTTDGHNFLQHAAQAGAVAAVISQEYKGDNYGLEFVRVEDPRKALQEAGLNKGRLFQGKIIGISGSLGKTTTKEFSNVFLSSVYRVFMSPKSYNSQLTVPLSILMADGDEDFLLLEMGVSEPKDMHNLLSIVQPEVAVITHIATQHTMHFPRGIQEIVEEKRQILQGSSLQLLPKDSPWYKDLCEVSPSAEKFSFSFHDQAADFCYKSLDSHGVTIQTPDEDIYLPIAFPYQPAYANLLISVSLAWLLETPLEHLISSLPDLKLPPMRFEQSLRNGIHVINDAYNACPEAMLAALEALPSPSNGGKVILILGHMAELGVYSEEGHALVATKALSRAHVIFFIGEKWSPVLHMVQHHSCQVEFYSAPHDIEMILKDLVQQGDVVLLKGSRSLALESLLNCF</sequence>
<accession>A0AA40PQE4</accession>
<keyword evidence="4" id="KW-0547">Nucleotide-binding</keyword>
<dbReference type="RefSeq" id="WP_021756887.1">
    <property type="nucleotide sequence ID" value="NZ_CP080401.1"/>
</dbReference>
<dbReference type="EC" id="6.3.2.10" evidence="11"/>
<dbReference type="InterPro" id="IPR036615">
    <property type="entry name" value="Mur_ligase_C_dom_sf"/>
</dbReference>
<dbReference type="NCBIfam" id="TIGR01143">
    <property type="entry name" value="murF"/>
    <property type="match status" value="1"/>
</dbReference>
<dbReference type="InterPro" id="IPR004101">
    <property type="entry name" value="Mur_ligase_C"/>
</dbReference>
<dbReference type="SUPFAM" id="SSF53623">
    <property type="entry name" value="MurD-like peptide ligases, catalytic domain"/>
    <property type="match status" value="1"/>
</dbReference>
<dbReference type="GO" id="GO:0051301">
    <property type="term" value="P:cell division"/>
    <property type="evidence" value="ECO:0007669"/>
    <property type="project" value="UniProtKB-KW"/>
</dbReference>
<dbReference type="Gene3D" id="3.40.1390.10">
    <property type="entry name" value="MurE/MurF, N-terminal domain"/>
    <property type="match status" value="1"/>
</dbReference>
<reference evidence="15 16" key="1">
    <citation type="submission" date="2015-06" db="EMBL/GenBank/DDBJ databases">
        <title>More than comparative genomics: Whole genome sequencing reveals elusive C. pecorum plasmid and re-evaluates genetic differences and phylogenetic relationships between C. pecorum from pig, cattle, sheep and koala hosts.</title>
        <authorList>
            <person name="Jelocnik M."/>
            <person name="Bachmann N.L."/>
            <person name="Kaltenboeck B."/>
            <person name="Waugh C."/>
            <person name="Woolford L."/>
            <person name="Speight N."/>
            <person name="Gillett A."/>
            <person name="Higgins D."/>
            <person name="Flanagan C."/>
            <person name="Myers G."/>
            <person name="Timms P."/>
            <person name="Polkinghorne A."/>
        </authorList>
    </citation>
    <scope>NUCLEOTIDE SEQUENCE [LARGE SCALE GENOMIC DNA]</scope>
    <source>
        <strain evidence="15 16">L1</strain>
    </source>
</reference>
<comment type="function">
    <text evidence="11">Involved in cell wall formation. Catalyzes the final step in the synthesis of UDP-N-acetylmuramoyl-pentapeptide, the precursor of murein.</text>
</comment>
<evidence type="ECO:0000256" key="1">
    <source>
        <dbReference type="ARBA" id="ARBA00022490"/>
    </source>
</evidence>
<dbReference type="GO" id="GO:0047480">
    <property type="term" value="F:UDP-N-acetylmuramoyl-tripeptide-D-alanyl-D-alanine ligase activity"/>
    <property type="evidence" value="ECO:0007669"/>
    <property type="project" value="UniProtKB-EC"/>
</dbReference>
<dbReference type="GO" id="GO:0008360">
    <property type="term" value="P:regulation of cell shape"/>
    <property type="evidence" value="ECO:0007669"/>
    <property type="project" value="UniProtKB-KW"/>
</dbReference>
<feature type="domain" description="Mur ligase C-terminal" evidence="13">
    <location>
        <begin position="315"/>
        <end position="436"/>
    </location>
</feature>
<keyword evidence="2 15" id="KW-0436">Ligase</keyword>
<keyword evidence="8 11" id="KW-0573">Peptidoglycan synthesis</keyword>
<evidence type="ECO:0000256" key="6">
    <source>
        <dbReference type="ARBA" id="ARBA00022842"/>
    </source>
</evidence>
<dbReference type="Gene3D" id="3.90.190.20">
    <property type="entry name" value="Mur ligase, C-terminal domain"/>
    <property type="match status" value="1"/>
</dbReference>
<comment type="pathway">
    <text evidence="11">Cell wall biogenesis; peptidoglycan biosynthesis.</text>
</comment>
<evidence type="ECO:0000256" key="7">
    <source>
        <dbReference type="ARBA" id="ARBA00022960"/>
    </source>
</evidence>
<dbReference type="InterPro" id="IPR000713">
    <property type="entry name" value="Mur_ligase_N"/>
</dbReference>
<dbReference type="InterPro" id="IPR035911">
    <property type="entry name" value="MurE/MurF_N"/>
</dbReference>
<dbReference type="Pfam" id="PF01225">
    <property type="entry name" value="Mur_ligase"/>
    <property type="match status" value="1"/>
</dbReference>
<dbReference type="Gene3D" id="3.40.1190.10">
    <property type="entry name" value="Mur-like, catalytic domain"/>
    <property type="match status" value="1"/>
</dbReference>
<evidence type="ECO:0000256" key="3">
    <source>
        <dbReference type="ARBA" id="ARBA00022618"/>
    </source>
</evidence>
<evidence type="ECO:0000313" key="15">
    <source>
        <dbReference type="EMBL" id="KTF28927.1"/>
    </source>
</evidence>
<dbReference type="GO" id="GO:0009252">
    <property type="term" value="P:peptidoglycan biosynthetic process"/>
    <property type="evidence" value="ECO:0007669"/>
    <property type="project" value="UniProtKB-KW"/>
</dbReference>
<dbReference type="GO" id="GO:0005524">
    <property type="term" value="F:ATP binding"/>
    <property type="evidence" value="ECO:0007669"/>
    <property type="project" value="UniProtKB-KW"/>
</dbReference>
<keyword evidence="9 11" id="KW-0131">Cell cycle</keyword>
<comment type="caution">
    <text evidence="15">The sequence shown here is derived from an EMBL/GenBank/DDBJ whole genome shotgun (WGS) entry which is preliminary data.</text>
</comment>
<dbReference type="PANTHER" id="PTHR43024:SF1">
    <property type="entry name" value="UDP-N-ACETYLMURAMOYL-TRIPEPTIDE--D-ALANYL-D-ALANINE LIGASE"/>
    <property type="match status" value="1"/>
</dbReference>
<evidence type="ECO:0000256" key="4">
    <source>
        <dbReference type="ARBA" id="ARBA00022741"/>
    </source>
</evidence>
<keyword evidence="5" id="KW-0067">ATP-binding</keyword>
<evidence type="ECO:0000256" key="5">
    <source>
        <dbReference type="ARBA" id="ARBA00022840"/>
    </source>
</evidence>
<dbReference type="Pfam" id="PF08245">
    <property type="entry name" value="Mur_ligase_M"/>
    <property type="match status" value="1"/>
</dbReference>
<dbReference type="EMBL" id="LFRH01000001">
    <property type="protein sequence ID" value="KTF28927.1"/>
    <property type="molecule type" value="Genomic_DNA"/>
</dbReference>
<dbReference type="InterPro" id="IPR036565">
    <property type="entry name" value="Mur-like_cat_sf"/>
</dbReference>